<feature type="compositionally biased region" description="Basic and acidic residues" evidence="2">
    <location>
        <begin position="49"/>
        <end position="67"/>
    </location>
</feature>
<feature type="compositionally biased region" description="Low complexity" evidence="2">
    <location>
        <begin position="826"/>
        <end position="849"/>
    </location>
</feature>
<dbReference type="PANTHER" id="PTHR23210">
    <property type="entry name" value="ACTIVATING TRANSCRIPTION FACTOR 7 INTERACTING PROTEIN"/>
    <property type="match status" value="1"/>
</dbReference>
<dbReference type="InterPro" id="IPR056565">
    <property type="entry name" value="Fn3_ATF7IP"/>
</dbReference>
<feature type="non-terminal residue" evidence="4">
    <location>
        <position position="1282"/>
    </location>
</feature>
<keyword evidence="5" id="KW-1185">Reference proteome</keyword>
<proteinExistence type="predicted"/>
<feature type="compositionally biased region" description="Low complexity" evidence="2">
    <location>
        <begin position="197"/>
        <end position="211"/>
    </location>
</feature>
<feature type="region of interest" description="Disordered" evidence="2">
    <location>
        <begin position="812"/>
        <end position="951"/>
    </location>
</feature>
<keyword evidence="1" id="KW-0175">Coiled coil</keyword>
<feature type="compositionally biased region" description="Low complexity" evidence="2">
    <location>
        <begin position="593"/>
        <end position="616"/>
    </location>
</feature>
<dbReference type="GO" id="GO:0005634">
    <property type="term" value="C:nucleus"/>
    <property type="evidence" value="ECO:0007669"/>
    <property type="project" value="TreeGrafter"/>
</dbReference>
<feature type="compositionally biased region" description="Basic and acidic residues" evidence="2">
    <location>
        <begin position="625"/>
        <end position="648"/>
    </location>
</feature>
<feature type="compositionally biased region" description="Basic and acidic residues" evidence="2">
    <location>
        <begin position="424"/>
        <end position="458"/>
    </location>
</feature>
<feature type="region of interest" description="Disordered" evidence="2">
    <location>
        <begin position="351"/>
        <end position="659"/>
    </location>
</feature>
<gene>
    <name evidence="4" type="ORF">KR093_006831</name>
</gene>
<feature type="compositionally biased region" description="Basic and acidic residues" evidence="2">
    <location>
        <begin position="470"/>
        <end position="486"/>
    </location>
</feature>
<feature type="compositionally biased region" description="Polar residues" evidence="2">
    <location>
        <begin position="850"/>
        <end position="867"/>
    </location>
</feature>
<evidence type="ECO:0000256" key="1">
    <source>
        <dbReference type="SAM" id="Coils"/>
    </source>
</evidence>
<feature type="compositionally biased region" description="Basic and acidic residues" evidence="2">
    <location>
        <begin position="178"/>
        <end position="193"/>
    </location>
</feature>
<feature type="compositionally biased region" description="Polar residues" evidence="2">
    <location>
        <begin position="532"/>
        <end position="543"/>
    </location>
</feature>
<feature type="domain" description="Activating transcription factor 7-interacting protein Fn3" evidence="3">
    <location>
        <begin position="1182"/>
        <end position="1281"/>
    </location>
</feature>
<dbReference type="PANTHER" id="PTHR23210:SF26">
    <property type="entry name" value="ACTIVATING TRANSCRIPTION FACTOR 7-INTERACTING PROTEIN 1"/>
    <property type="match status" value="1"/>
</dbReference>
<accession>A0AAD4PKQ1</accession>
<feature type="compositionally biased region" description="Basic and acidic residues" evidence="2">
    <location>
        <begin position="259"/>
        <end position="273"/>
    </location>
</feature>
<feature type="compositionally biased region" description="Acidic residues" evidence="2">
    <location>
        <begin position="90"/>
        <end position="118"/>
    </location>
</feature>
<feature type="region of interest" description="Disordered" evidence="2">
    <location>
        <begin position="30"/>
        <end position="69"/>
    </location>
</feature>
<feature type="compositionally biased region" description="Basic and acidic residues" evidence="2">
    <location>
        <begin position="513"/>
        <end position="524"/>
    </location>
</feature>
<feature type="compositionally biased region" description="Low complexity" evidence="2">
    <location>
        <begin position="881"/>
        <end position="901"/>
    </location>
</feature>
<comment type="caution">
    <text evidence="4">The sequence shown here is derived from an EMBL/GenBank/DDBJ whole genome shotgun (WGS) entry which is preliminary data.</text>
</comment>
<sequence length="1282" mass="138511">VCDNDRNSLAEIASTVGSRKSTVDEELQNGLEADDLENDIESTPPSDSIAKDSADAVRGLSKERDAGTDLDALLDKISSIVDCDPKESVSEEIEETNLETDDKEQPADDIDNKEECEAATDSTEAAVIDTEEEQKEEAHENNVGAEVEGEKTELSEETKDKQIIAQPEKIEAAEVKETIVDSKEKASEVKTVENPEDSTAASDVSDTTATDLNTTSDEIFVDALETISSSDEFDANPEPNPSPKKEATNGLEDITSDDSLDKEIPTAAEKPKAEPAIIDLDTMDDTPKEESAEDSEKENNVKEDAMEVDESIEDAKKVDGVTLTATQELRDDAIDDLLTQAAKTIEATAEEAKATTELEKTKAKESEDLVKSGEGDLPATETVTTNETDHKVDKQASRGTSVNEPDSKESKEADSDDEVIFFESIDKTANETEATKSEIAKEKRKAGKEADVVKKEDEVVLVSEDEDEMPPAKKPVEEESGKKADPEATPTIKTDAKSKSNLLVDNSDNACDQFEKQRAQEKTPPKIGAGEDSNSSNLLQPSHKSQHEVAVEAEPEITTEVDQGYVEADEEAEEPYAPAAKRIRLSTDDKPEASNSSSCTADAATSTTNTTNTSATNEDEAQPEVAKRNHSASEQKEDIPSKKLKTDDTDSNSSCDGNLQIDLDAHDNAEECETPAEPAKAQTKEPAIELKPAPELKSDVKPLRMDFVKGFRKTFDKMTRADLEELVLQKVVEAMLVKSDFAEIRRLVDKQEATLANYRRKIAEVSKQFLDLETVHKRVLKDLETRNSHFTAPVRITRAVGLQVGMTLMKKPSEEAATRNQTSLHTAGSMPAPAATSSSVASTSTQPASITSQPQRTSTSPKGSVQRSPLRGMTRAGPVMQQSAAQQQQLHQQQLQQQQQQRYSAAAVGNATPPVRRGCMQKVTPQRPVNNSTQSSSGAAGMQRLQTSPGNTASRVYATKHTGNSSAATTTAAATAAVMRSRGAVSKPAGAAYMTAKQLMQQQHVRIGRIPGKPNNAKTRQMPMGGGTVSVPMSNATVDGAGAGYGQPSLAPARPKEKAVIDLTDEDDAAAAAAAEVTARLRQNPNVGIKRSAQSAAGGAGNARPVAGSVVRVSPMNVSRSNAVSRQIFNNNSAGQRNSVGANVTMQIRSENTPPSPSRLRFSHPAPLPLAPAQTFHPDWKLPPSRPVIRISLHDTGIVISWTLEDTGSRFAECVTYQIYAYQETSNEPSTDSWRHVGDVKAMLLPMAVTLNQFQENQRYFFAVRGVDAHDRYGVFSLPKTW</sequence>
<evidence type="ECO:0000313" key="4">
    <source>
        <dbReference type="EMBL" id="KAH8371299.1"/>
    </source>
</evidence>
<feature type="compositionally biased region" description="Basic and acidic residues" evidence="2">
    <location>
        <begin position="351"/>
        <end position="374"/>
    </location>
</feature>
<feature type="coiled-coil region" evidence="1">
    <location>
        <begin position="741"/>
        <end position="768"/>
    </location>
</feature>
<dbReference type="GO" id="GO:0005667">
    <property type="term" value="C:transcription regulator complex"/>
    <property type="evidence" value="ECO:0007669"/>
    <property type="project" value="TreeGrafter"/>
</dbReference>
<feature type="region of interest" description="Disordered" evidence="2">
    <location>
        <begin position="84"/>
        <end position="166"/>
    </location>
</feature>
<organism evidence="4 5">
    <name type="scientific">Drosophila rubida</name>
    <dbReference type="NCBI Taxonomy" id="30044"/>
    <lineage>
        <taxon>Eukaryota</taxon>
        <taxon>Metazoa</taxon>
        <taxon>Ecdysozoa</taxon>
        <taxon>Arthropoda</taxon>
        <taxon>Hexapoda</taxon>
        <taxon>Insecta</taxon>
        <taxon>Pterygota</taxon>
        <taxon>Neoptera</taxon>
        <taxon>Endopterygota</taxon>
        <taxon>Diptera</taxon>
        <taxon>Brachycera</taxon>
        <taxon>Muscomorpha</taxon>
        <taxon>Ephydroidea</taxon>
        <taxon>Drosophilidae</taxon>
        <taxon>Drosophila</taxon>
    </lineage>
</organism>
<dbReference type="GO" id="GO:0003712">
    <property type="term" value="F:transcription coregulator activity"/>
    <property type="evidence" value="ECO:0007669"/>
    <property type="project" value="TreeGrafter"/>
</dbReference>
<evidence type="ECO:0000259" key="3">
    <source>
        <dbReference type="Pfam" id="PF16794"/>
    </source>
</evidence>
<dbReference type="EMBL" id="JAJJHW010002585">
    <property type="protein sequence ID" value="KAH8371299.1"/>
    <property type="molecule type" value="Genomic_DNA"/>
</dbReference>
<protein>
    <recommendedName>
        <fullName evidence="3">Activating transcription factor 7-interacting protein Fn3 domain-containing protein</fullName>
    </recommendedName>
</protein>
<name>A0AAD4PKQ1_9MUSC</name>
<feature type="region of interest" description="Disordered" evidence="2">
    <location>
        <begin position="178"/>
        <end position="313"/>
    </location>
</feature>
<reference evidence="4" key="1">
    <citation type="journal article" date="2021" name="Mol. Ecol. Resour.">
        <title>Phylogenomic analyses of the genus Drosophila reveals genomic signals of climate adaptation.</title>
        <authorList>
            <person name="Li F."/>
            <person name="Rane R.V."/>
            <person name="Luria V."/>
            <person name="Xiong Z."/>
            <person name="Chen J."/>
            <person name="Li Z."/>
            <person name="Catullo R.A."/>
            <person name="Griffin P.C."/>
            <person name="Schiffer M."/>
            <person name="Pearce S."/>
            <person name="Lee S.F."/>
            <person name="McElroy K."/>
            <person name="Stocker A."/>
            <person name="Shirriffs J."/>
            <person name="Cockerell F."/>
            <person name="Coppin C."/>
            <person name="Sgro C.M."/>
            <person name="Karger A."/>
            <person name="Cain J.W."/>
            <person name="Weber J.A."/>
            <person name="Santpere G."/>
            <person name="Kirschner M.W."/>
            <person name="Hoffmann A.A."/>
            <person name="Oakeshott J.G."/>
            <person name="Zhang G."/>
        </authorList>
    </citation>
    <scope>NUCLEOTIDE SEQUENCE</scope>
    <source>
        <strain evidence="4">BGI-SZ-2011g</strain>
    </source>
</reference>
<feature type="compositionally biased region" description="Acidic residues" evidence="2">
    <location>
        <begin position="30"/>
        <end position="40"/>
    </location>
</feature>
<feature type="compositionally biased region" description="Polar residues" evidence="2">
    <location>
        <begin position="499"/>
        <end position="510"/>
    </location>
</feature>
<dbReference type="InterPro" id="IPR026085">
    <property type="entry name" value="ATF7-int"/>
</dbReference>
<evidence type="ECO:0000313" key="5">
    <source>
        <dbReference type="Proteomes" id="UP001200034"/>
    </source>
</evidence>
<feature type="compositionally biased region" description="Polar residues" evidence="2">
    <location>
        <begin position="923"/>
        <end position="951"/>
    </location>
</feature>
<feature type="compositionally biased region" description="Basic and acidic residues" evidence="2">
    <location>
        <begin position="387"/>
        <end position="396"/>
    </location>
</feature>
<feature type="compositionally biased region" description="Basic and acidic residues" evidence="2">
    <location>
        <begin position="148"/>
        <end position="166"/>
    </location>
</feature>
<dbReference type="GO" id="GO:0006355">
    <property type="term" value="P:regulation of DNA-templated transcription"/>
    <property type="evidence" value="ECO:0007669"/>
    <property type="project" value="TreeGrafter"/>
</dbReference>
<dbReference type="Proteomes" id="UP001200034">
    <property type="component" value="Unassembled WGS sequence"/>
</dbReference>
<evidence type="ECO:0000256" key="2">
    <source>
        <dbReference type="SAM" id="MobiDB-lite"/>
    </source>
</evidence>
<dbReference type="Pfam" id="PF16794">
    <property type="entry name" value="fn3_4"/>
    <property type="match status" value="1"/>
</dbReference>